<protein>
    <submittedName>
        <fullName evidence="1">Uncharacterized protein</fullName>
    </submittedName>
</protein>
<sequence length="113" mass="12458">MGFSWLPGWRWRVSGGSRHRSFYNQLNAGEHLQRKSRGVGALEGASQPAPAAAACIQIRPRRAAAQLRFLLPPSPHRTAAEWRSARALPGLVGFVVCWHNSAPVDHLCIHICT</sequence>
<evidence type="ECO:0000313" key="1">
    <source>
        <dbReference type="EMBL" id="TVU20345.1"/>
    </source>
</evidence>
<evidence type="ECO:0000313" key="2">
    <source>
        <dbReference type="Proteomes" id="UP000324897"/>
    </source>
</evidence>
<reference evidence="1 2" key="1">
    <citation type="journal article" date="2019" name="Sci. Rep.">
        <title>A high-quality genome of Eragrostis curvula grass provides insights into Poaceae evolution and supports new strategies to enhance forage quality.</title>
        <authorList>
            <person name="Carballo J."/>
            <person name="Santos B.A.C.M."/>
            <person name="Zappacosta D."/>
            <person name="Garbus I."/>
            <person name="Selva J.P."/>
            <person name="Gallo C.A."/>
            <person name="Diaz A."/>
            <person name="Albertini E."/>
            <person name="Caccamo M."/>
            <person name="Echenique V."/>
        </authorList>
    </citation>
    <scope>NUCLEOTIDE SEQUENCE [LARGE SCALE GENOMIC DNA]</scope>
    <source>
        <strain evidence="2">cv. Victoria</strain>
        <tissue evidence="1">Leaf</tissue>
    </source>
</reference>
<keyword evidence="2" id="KW-1185">Reference proteome</keyword>
<accession>A0A5J9U9M8</accession>
<organism evidence="1 2">
    <name type="scientific">Eragrostis curvula</name>
    <name type="common">weeping love grass</name>
    <dbReference type="NCBI Taxonomy" id="38414"/>
    <lineage>
        <taxon>Eukaryota</taxon>
        <taxon>Viridiplantae</taxon>
        <taxon>Streptophyta</taxon>
        <taxon>Embryophyta</taxon>
        <taxon>Tracheophyta</taxon>
        <taxon>Spermatophyta</taxon>
        <taxon>Magnoliopsida</taxon>
        <taxon>Liliopsida</taxon>
        <taxon>Poales</taxon>
        <taxon>Poaceae</taxon>
        <taxon>PACMAD clade</taxon>
        <taxon>Chloridoideae</taxon>
        <taxon>Eragrostideae</taxon>
        <taxon>Eragrostidinae</taxon>
        <taxon>Eragrostis</taxon>
    </lineage>
</organism>
<dbReference type="Gramene" id="TVU20345">
    <property type="protein sequence ID" value="TVU20345"/>
    <property type="gene ID" value="EJB05_36550"/>
</dbReference>
<dbReference type="EMBL" id="RWGY01000029">
    <property type="protein sequence ID" value="TVU20345.1"/>
    <property type="molecule type" value="Genomic_DNA"/>
</dbReference>
<gene>
    <name evidence="1" type="ORF">EJB05_36550</name>
</gene>
<feature type="non-terminal residue" evidence="1">
    <location>
        <position position="1"/>
    </location>
</feature>
<proteinExistence type="predicted"/>
<comment type="caution">
    <text evidence="1">The sequence shown here is derived from an EMBL/GenBank/DDBJ whole genome shotgun (WGS) entry which is preliminary data.</text>
</comment>
<dbReference type="Proteomes" id="UP000324897">
    <property type="component" value="Chromosome 7"/>
</dbReference>
<dbReference type="AlphaFoldDB" id="A0A5J9U9M8"/>
<name>A0A5J9U9M8_9POAL</name>